<dbReference type="PANTHER" id="PTHR21596">
    <property type="entry name" value="RIBONUCLEASE P SUBUNIT P38"/>
    <property type="match status" value="1"/>
</dbReference>
<accession>A0A8D9H722</accession>
<dbReference type="PANTHER" id="PTHR21596:SF70">
    <property type="entry name" value="FACTOR OF DNA METHYLATION 1-5_IDN2 DOMAIN-CONTAINING PROTEIN"/>
    <property type="match status" value="1"/>
</dbReference>
<dbReference type="Gramene" id="A02p28900.2_BraZ1">
    <property type="protein sequence ID" value="A02p28900.2_BraZ1.CDS"/>
    <property type="gene ID" value="A02g28900.2_BraZ1"/>
</dbReference>
<dbReference type="Proteomes" id="UP000694005">
    <property type="component" value="Chromosome A02"/>
</dbReference>
<keyword evidence="1" id="KW-0175">Coiled coil</keyword>
<feature type="coiled-coil region" evidence="1">
    <location>
        <begin position="17"/>
        <end position="92"/>
    </location>
</feature>
<dbReference type="Pfam" id="PF03469">
    <property type="entry name" value="XH"/>
    <property type="match status" value="1"/>
</dbReference>
<evidence type="ECO:0000313" key="3">
    <source>
        <dbReference type="EMBL" id="CAG7893938.1"/>
    </source>
</evidence>
<dbReference type="InterPro" id="IPR005379">
    <property type="entry name" value="FDM1-5/IDN2_XH"/>
</dbReference>
<reference evidence="3 4" key="1">
    <citation type="submission" date="2021-07" db="EMBL/GenBank/DDBJ databases">
        <authorList>
            <consortium name="Genoscope - CEA"/>
            <person name="William W."/>
        </authorList>
    </citation>
    <scope>NUCLEOTIDE SEQUENCE [LARGE SCALE GENOMIC DNA]</scope>
</reference>
<evidence type="ECO:0000256" key="1">
    <source>
        <dbReference type="SAM" id="Coils"/>
    </source>
</evidence>
<gene>
    <name evidence="3" type="ORF">BRAPAZ1V2_A02P28900.2</name>
</gene>
<name>A0A8D9H722_BRACM</name>
<proteinExistence type="predicted"/>
<sequence>MNPNHKIESDKLADWLAKKIVEEIEKRANEMAKQKNEELKKVRKEKNEELKKVRKELKQIITDKDKMLKKVMKEKKEELEKGNSALITKERQSTYELQEAHSELIRGFRDLSGEGSVIGVKRMGEVDEKPFLKVCEQRFNGENVGLQHAMLCSEWQKNINDSAWYPFKLVVTGEKMKEVVDDEDEKLKKMSEEWGEDVKNAVTTALEELNDFNPSGRYSVPALWNFEHGRKATLSEGIVHMTQQIKNLKRQRT</sequence>
<evidence type="ECO:0000313" key="4">
    <source>
        <dbReference type="Proteomes" id="UP000694005"/>
    </source>
</evidence>
<dbReference type="EMBL" id="LS974618">
    <property type="protein sequence ID" value="CAG7893938.1"/>
    <property type="molecule type" value="Genomic_DNA"/>
</dbReference>
<protein>
    <recommendedName>
        <fullName evidence="2">Factor of DNA methylation 1-5/IDN2 domain-containing protein</fullName>
    </recommendedName>
</protein>
<dbReference type="GO" id="GO:0080188">
    <property type="term" value="P:gene silencing by siRNA-directed DNA methylation"/>
    <property type="evidence" value="ECO:0007669"/>
    <property type="project" value="InterPro"/>
</dbReference>
<dbReference type="AlphaFoldDB" id="A0A8D9H722"/>
<dbReference type="InterPro" id="IPR045177">
    <property type="entry name" value="FDM1-5/IDN2"/>
</dbReference>
<organism evidence="3 4">
    <name type="scientific">Brassica campestris</name>
    <name type="common">Field mustard</name>
    <dbReference type="NCBI Taxonomy" id="3711"/>
    <lineage>
        <taxon>Eukaryota</taxon>
        <taxon>Viridiplantae</taxon>
        <taxon>Streptophyta</taxon>
        <taxon>Embryophyta</taxon>
        <taxon>Tracheophyta</taxon>
        <taxon>Spermatophyta</taxon>
        <taxon>Magnoliopsida</taxon>
        <taxon>eudicotyledons</taxon>
        <taxon>Gunneridae</taxon>
        <taxon>Pentapetalae</taxon>
        <taxon>rosids</taxon>
        <taxon>malvids</taxon>
        <taxon>Brassicales</taxon>
        <taxon>Brassicaceae</taxon>
        <taxon>Brassiceae</taxon>
        <taxon>Brassica</taxon>
    </lineage>
</organism>
<evidence type="ECO:0000259" key="2">
    <source>
        <dbReference type="Pfam" id="PF03469"/>
    </source>
</evidence>
<feature type="domain" description="Factor of DNA methylation 1-5/IDN2" evidence="2">
    <location>
        <begin position="121"/>
        <end position="250"/>
    </location>
</feature>